<organism evidence="3 4">
    <name type="scientific">Chaetomium fimeti</name>
    <dbReference type="NCBI Taxonomy" id="1854472"/>
    <lineage>
        <taxon>Eukaryota</taxon>
        <taxon>Fungi</taxon>
        <taxon>Dikarya</taxon>
        <taxon>Ascomycota</taxon>
        <taxon>Pezizomycotina</taxon>
        <taxon>Sordariomycetes</taxon>
        <taxon>Sordariomycetidae</taxon>
        <taxon>Sordariales</taxon>
        <taxon>Chaetomiaceae</taxon>
        <taxon>Chaetomium</taxon>
    </lineage>
</organism>
<feature type="chain" id="PRO_5042007584" description="Secreted protein" evidence="2">
    <location>
        <begin position="17"/>
        <end position="113"/>
    </location>
</feature>
<evidence type="ECO:0000256" key="1">
    <source>
        <dbReference type="SAM" id="MobiDB-lite"/>
    </source>
</evidence>
<evidence type="ECO:0000313" key="3">
    <source>
        <dbReference type="EMBL" id="KAK3299662.1"/>
    </source>
</evidence>
<protein>
    <recommendedName>
        <fullName evidence="5">Secreted protein</fullName>
    </recommendedName>
</protein>
<reference evidence="3" key="2">
    <citation type="submission" date="2023-06" db="EMBL/GenBank/DDBJ databases">
        <authorList>
            <consortium name="Lawrence Berkeley National Laboratory"/>
            <person name="Haridas S."/>
            <person name="Hensen N."/>
            <person name="Bonometti L."/>
            <person name="Westerberg I."/>
            <person name="Brannstrom I.O."/>
            <person name="Guillou S."/>
            <person name="Cros-Aarteil S."/>
            <person name="Calhoun S."/>
            <person name="Kuo A."/>
            <person name="Mondo S."/>
            <person name="Pangilinan J."/>
            <person name="Riley R."/>
            <person name="Labutti K."/>
            <person name="Andreopoulos B."/>
            <person name="Lipzen A."/>
            <person name="Chen C."/>
            <person name="Yanf M."/>
            <person name="Daum C."/>
            <person name="Ng V."/>
            <person name="Clum A."/>
            <person name="Steindorff A."/>
            <person name="Ohm R."/>
            <person name="Martin F."/>
            <person name="Silar P."/>
            <person name="Natvig D."/>
            <person name="Lalanne C."/>
            <person name="Gautier V."/>
            <person name="Ament-Velasquez S.L."/>
            <person name="Kruys A."/>
            <person name="Hutchinson M.I."/>
            <person name="Powell A.J."/>
            <person name="Barry K."/>
            <person name="Miller A.N."/>
            <person name="Grigoriev I.V."/>
            <person name="Debuchy R."/>
            <person name="Gladieux P."/>
            <person name="Thoren M.H."/>
            <person name="Johannesson H."/>
        </authorList>
    </citation>
    <scope>NUCLEOTIDE SEQUENCE</scope>
    <source>
        <strain evidence="3">CBS 168.71</strain>
    </source>
</reference>
<feature type="signal peptide" evidence="2">
    <location>
        <begin position="1"/>
        <end position="16"/>
    </location>
</feature>
<dbReference type="Proteomes" id="UP001278766">
    <property type="component" value="Unassembled WGS sequence"/>
</dbReference>
<dbReference type="GeneID" id="87840271"/>
<evidence type="ECO:0008006" key="5">
    <source>
        <dbReference type="Google" id="ProtNLM"/>
    </source>
</evidence>
<comment type="caution">
    <text evidence="3">The sequence shown here is derived from an EMBL/GenBank/DDBJ whole genome shotgun (WGS) entry which is preliminary data.</text>
</comment>
<dbReference type="AlphaFoldDB" id="A0AAE0HN76"/>
<feature type="region of interest" description="Disordered" evidence="1">
    <location>
        <begin position="68"/>
        <end position="113"/>
    </location>
</feature>
<evidence type="ECO:0000313" key="4">
    <source>
        <dbReference type="Proteomes" id="UP001278766"/>
    </source>
</evidence>
<evidence type="ECO:0000256" key="2">
    <source>
        <dbReference type="SAM" id="SignalP"/>
    </source>
</evidence>
<keyword evidence="2" id="KW-0732">Signal</keyword>
<sequence>MINIIALLACAPMAVAQPTMHMQCRCFYGTFPDGGTRVILDQIGVNRHRVSYCPTRHEHDQNIFYTRSRTRKGERIARQQVLKPTPREKNRQQSRVGSYIRQNGDFPNALFRR</sequence>
<name>A0AAE0HN76_9PEZI</name>
<dbReference type="RefSeq" id="XP_062663176.1">
    <property type="nucleotide sequence ID" value="XM_062803323.1"/>
</dbReference>
<keyword evidence="4" id="KW-1185">Reference proteome</keyword>
<gene>
    <name evidence="3" type="ORF">B0H64DRAFT_389235</name>
</gene>
<proteinExistence type="predicted"/>
<reference evidence="3" key="1">
    <citation type="journal article" date="2023" name="Mol. Phylogenet. Evol.">
        <title>Genome-scale phylogeny and comparative genomics of the fungal order Sordariales.</title>
        <authorList>
            <person name="Hensen N."/>
            <person name="Bonometti L."/>
            <person name="Westerberg I."/>
            <person name="Brannstrom I.O."/>
            <person name="Guillou S."/>
            <person name="Cros-Aarteil S."/>
            <person name="Calhoun S."/>
            <person name="Haridas S."/>
            <person name="Kuo A."/>
            <person name="Mondo S."/>
            <person name="Pangilinan J."/>
            <person name="Riley R."/>
            <person name="LaButti K."/>
            <person name="Andreopoulos B."/>
            <person name="Lipzen A."/>
            <person name="Chen C."/>
            <person name="Yan M."/>
            <person name="Daum C."/>
            <person name="Ng V."/>
            <person name="Clum A."/>
            <person name="Steindorff A."/>
            <person name="Ohm R.A."/>
            <person name="Martin F."/>
            <person name="Silar P."/>
            <person name="Natvig D.O."/>
            <person name="Lalanne C."/>
            <person name="Gautier V."/>
            <person name="Ament-Velasquez S.L."/>
            <person name="Kruys A."/>
            <person name="Hutchinson M.I."/>
            <person name="Powell A.J."/>
            <person name="Barry K."/>
            <person name="Miller A.N."/>
            <person name="Grigoriev I.V."/>
            <person name="Debuchy R."/>
            <person name="Gladieux P."/>
            <person name="Hiltunen Thoren M."/>
            <person name="Johannesson H."/>
        </authorList>
    </citation>
    <scope>NUCLEOTIDE SEQUENCE</scope>
    <source>
        <strain evidence="3">CBS 168.71</strain>
    </source>
</reference>
<accession>A0AAE0HN76</accession>
<dbReference type="EMBL" id="JAUEPN010000002">
    <property type="protein sequence ID" value="KAK3299662.1"/>
    <property type="molecule type" value="Genomic_DNA"/>
</dbReference>